<name>A0AAJ0H5C5_9PEZI</name>
<accession>A0AAJ0H5C5</accession>
<evidence type="ECO:0000313" key="1">
    <source>
        <dbReference type="EMBL" id="KAK3339844.1"/>
    </source>
</evidence>
<keyword evidence="2" id="KW-1185">Reference proteome</keyword>
<dbReference type="Proteomes" id="UP001275084">
    <property type="component" value="Unassembled WGS sequence"/>
</dbReference>
<reference evidence="1" key="2">
    <citation type="submission" date="2023-06" db="EMBL/GenBank/DDBJ databases">
        <authorList>
            <consortium name="Lawrence Berkeley National Laboratory"/>
            <person name="Haridas S."/>
            <person name="Hensen N."/>
            <person name="Bonometti L."/>
            <person name="Westerberg I."/>
            <person name="Brannstrom I.O."/>
            <person name="Guillou S."/>
            <person name="Cros-Aarteil S."/>
            <person name="Calhoun S."/>
            <person name="Kuo A."/>
            <person name="Mondo S."/>
            <person name="Pangilinan J."/>
            <person name="Riley R."/>
            <person name="Labutti K."/>
            <person name="Andreopoulos B."/>
            <person name="Lipzen A."/>
            <person name="Chen C."/>
            <person name="Yanf M."/>
            <person name="Daum C."/>
            <person name="Ng V."/>
            <person name="Clum A."/>
            <person name="Steindorff A."/>
            <person name="Ohm R."/>
            <person name="Martin F."/>
            <person name="Silar P."/>
            <person name="Natvig D."/>
            <person name="Lalanne C."/>
            <person name="Gautier V."/>
            <person name="Ament-Velasquez S.L."/>
            <person name="Kruys A."/>
            <person name="Hutchinson M.I."/>
            <person name="Powell A.J."/>
            <person name="Barry K."/>
            <person name="Miller A.N."/>
            <person name="Grigoriev I.V."/>
            <person name="Debuchy R."/>
            <person name="Gladieux P."/>
            <person name="Thoren M.H."/>
            <person name="Johannesson H."/>
        </authorList>
    </citation>
    <scope>NUCLEOTIDE SEQUENCE</scope>
    <source>
        <strain evidence="1">CBS 955.72</strain>
    </source>
</reference>
<proteinExistence type="predicted"/>
<protein>
    <submittedName>
        <fullName evidence="1">Uncharacterized protein</fullName>
    </submittedName>
</protein>
<comment type="caution">
    <text evidence="1">The sequence shown here is derived from an EMBL/GenBank/DDBJ whole genome shotgun (WGS) entry which is preliminary data.</text>
</comment>
<dbReference type="AlphaFoldDB" id="A0AAJ0H5C5"/>
<evidence type="ECO:0000313" key="2">
    <source>
        <dbReference type="Proteomes" id="UP001275084"/>
    </source>
</evidence>
<gene>
    <name evidence="1" type="ORF">B0T25DRAFT_466982</name>
</gene>
<dbReference type="EMBL" id="JAUIQD010000009">
    <property type="protein sequence ID" value="KAK3339844.1"/>
    <property type="molecule type" value="Genomic_DNA"/>
</dbReference>
<reference evidence="1" key="1">
    <citation type="journal article" date="2023" name="Mol. Phylogenet. Evol.">
        <title>Genome-scale phylogeny and comparative genomics of the fungal order Sordariales.</title>
        <authorList>
            <person name="Hensen N."/>
            <person name="Bonometti L."/>
            <person name="Westerberg I."/>
            <person name="Brannstrom I.O."/>
            <person name="Guillou S."/>
            <person name="Cros-Aarteil S."/>
            <person name="Calhoun S."/>
            <person name="Haridas S."/>
            <person name="Kuo A."/>
            <person name="Mondo S."/>
            <person name="Pangilinan J."/>
            <person name="Riley R."/>
            <person name="LaButti K."/>
            <person name="Andreopoulos B."/>
            <person name="Lipzen A."/>
            <person name="Chen C."/>
            <person name="Yan M."/>
            <person name="Daum C."/>
            <person name="Ng V."/>
            <person name="Clum A."/>
            <person name="Steindorff A."/>
            <person name="Ohm R.A."/>
            <person name="Martin F."/>
            <person name="Silar P."/>
            <person name="Natvig D.O."/>
            <person name="Lalanne C."/>
            <person name="Gautier V."/>
            <person name="Ament-Velasquez S.L."/>
            <person name="Kruys A."/>
            <person name="Hutchinson M.I."/>
            <person name="Powell A.J."/>
            <person name="Barry K."/>
            <person name="Miller A.N."/>
            <person name="Grigoriev I.V."/>
            <person name="Debuchy R."/>
            <person name="Gladieux P."/>
            <person name="Hiltunen Thoren M."/>
            <person name="Johannesson H."/>
        </authorList>
    </citation>
    <scope>NUCLEOTIDE SEQUENCE</scope>
    <source>
        <strain evidence="1">CBS 955.72</strain>
    </source>
</reference>
<organism evidence="1 2">
    <name type="scientific">Lasiosphaeria hispida</name>
    <dbReference type="NCBI Taxonomy" id="260671"/>
    <lineage>
        <taxon>Eukaryota</taxon>
        <taxon>Fungi</taxon>
        <taxon>Dikarya</taxon>
        <taxon>Ascomycota</taxon>
        <taxon>Pezizomycotina</taxon>
        <taxon>Sordariomycetes</taxon>
        <taxon>Sordariomycetidae</taxon>
        <taxon>Sordariales</taxon>
        <taxon>Lasiosphaeriaceae</taxon>
        <taxon>Lasiosphaeria</taxon>
    </lineage>
</organism>
<sequence length="123" mass="14238">MYKSIPATQASLYEQLYKLQFGNNKYITIAEMKSPTLHRASLDENLSMGKDSFSCKNFSLVIVKNIHGPDTKTQLQSIRQIQHEKFLHLQELFLFESMFLAIFKFMLLSLQEIAHGNPLLNEI</sequence>